<dbReference type="EMBL" id="LT635767">
    <property type="protein sequence ID" value="SGZ56359.1"/>
    <property type="molecule type" value="Genomic_DNA"/>
</dbReference>
<keyword evidence="5 7" id="KW-0472">Membrane</keyword>
<evidence type="ECO:0000256" key="4">
    <source>
        <dbReference type="ARBA" id="ARBA00022989"/>
    </source>
</evidence>
<comment type="subcellular location">
    <subcellularLocation>
        <location evidence="1">Membrane</location>
        <topology evidence="1">Multi-pass membrane protein</topology>
    </subcellularLocation>
</comment>
<feature type="transmembrane region" description="Helical" evidence="7">
    <location>
        <begin position="258"/>
        <end position="277"/>
    </location>
</feature>
<keyword evidence="3 7" id="KW-0812">Transmembrane</keyword>
<dbReference type="PANTHER" id="PTHR13317:SF4">
    <property type="entry name" value="TRANSMEMBRANE ANTERIOR POSTERIOR TRANSFORMATION PROTEIN 1 HOMOLOG"/>
    <property type="match status" value="1"/>
</dbReference>
<evidence type="ECO:0000313" key="8">
    <source>
        <dbReference type="EMBL" id="SGZ56359.1"/>
    </source>
</evidence>
<comment type="similarity">
    <text evidence="2">Belongs to the TAPT1 family.</text>
</comment>
<dbReference type="Pfam" id="PF05346">
    <property type="entry name" value="DUF747"/>
    <property type="match status" value="1"/>
</dbReference>
<proteinExistence type="inferred from homology"/>
<dbReference type="GO" id="GO:0005789">
    <property type="term" value="C:endoplasmic reticulum membrane"/>
    <property type="evidence" value="ECO:0007669"/>
    <property type="project" value="TreeGrafter"/>
</dbReference>
<evidence type="ECO:0000256" key="6">
    <source>
        <dbReference type="SAM" id="MobiDB-lite"/>
    </source>
</evidence>
<feature type="compositionally biased region" description="Polar residues" evidence="6">
    <location>
        <begin position="1"/>
        <end position="11"/>
    </location>
</feature>
<feature type="transmembrane region" description="Helical" evidence="7">
    <location>
        <begin position="126"/>
        <end position="157"/>
    </location>
</feature>
<gene>
    <name evidence="8" type="ORF">SAMEA4029009_CIC11G00000000187</name>
</gene>
<feature type="region of interest" description="Disordered" evidence="6">
    <location>
        <begin position="520"/>
        <end position="540"/>
    </location>
</feature>
<organism evidence="8 9">
    <name type="scientific">Sungouiella intermedia</name>
    <dbReference type="NCBI Taxonomy" id="45354"/>
    <lineage>
        <taxon>Eukaryota</taxon>
        <taxon>Fungi</taxon>
        <taxon>Dikarya</taxon>
        <taxon>Ascomycota</taxon>
        <taxon>Saccharomycotina</taxon>
        <taxon>Pichiomycetes</taxon>
        <taxon>Metschnikowiaceae</taxon>
        <taxon>Sungouiella</taxon>
    </lineage>
</organism>
<feature type="region of interest" description="Disordered" evidence="6">
    <location>
        <begin position="1"/>
        <end position="28"/>
    </location>
</feature>
<sequence>MDATSSPNSADSIHLGSPAPASNGSEDSLESHILAISNDDVNGGQSRSSTTSGFLNLINNGSVTGILKQNHRKGRLISLYRLLLLELNLPGPGSLKHRSAVDLEEEKRSYEMLVNMGKIPIYLEKFMLFGLLVCFNSFLTLFTLVPLKICIVTYRAIRTLLNPAERLFDIIASRFRFVKRDLTTLILIALSVYILGSPSLEVSRLYHDIRGQAHIKLYVMFGVLEVTDKLLSSLGQEILVVLLGIPVTVTSPRNITKLLLFFSLALLYSCCHSYVLIYQTVSLHVAANSYSNALLTLLLSNQFAELKGAVFKKFEREGLFQITMSDLTERFQLTIMLAVIALRNIFQLGRTQLGLIPDSWNSWNKWIGAIFGPTVVVLGSEIFVDWVKHCFINKFNRIRPRVYDNFLYVLSQDFMEIFSENSKTLTLHEISDHILVTKRIGLPVMPLCICFLSMLSRDLLMVFLPSAATIGPILASLALISLALIAALVFRLLLSLWLLKWARHIRHKRDAHQAELRMAESKVREASGQDSSLKSPLDSPFEDNEIVNSPGLELPMSPSPSEILLDTLPRNQHDDTDIATSSGVEKDDSVAYLNYELHHRSVFESETEIASSFIPGIPNTEQSSINPKTRSYLYDWGERVPPTLEEKRNEQVKQKHIASPIKTERWEDDLGNVHRYEMSSKRIW</sequence>
<dbReference type="PANTHER" id="PTHR13317">
    <property type="entry name" value="TRANSMEMBRANE ANTERIOR POSTERIOR TRANSFORMATION PROTEIN 1 HOMOLOG"/>
    <property type="match status" value="1"/>
</dbReference>
<dbReference type="AlphaFoldDB" id="A0A1L0BYE1"/>
<accession>A0A1L0BYE1</accession>
<dbReference type="Proteomes" id="UP000182259">
    <property type="component" value="Chromosome IV"/>
</dbReference>
<protein>
    <submittedName>
        <fullName evidence="8">CIC11C00000000187</fullName>
    </submittedName>
</protein>
<evidence type="ECO:0000256" key="3">
    <source>
        <dbReference type="ARBA" id="ARBA00022692"/>
    </source>
</evidence>
<feature type="transmembrane region" description="Helical" evidence="7">
    <location>
        <begin position="473"/>
        <end position="499"/>
    </location>
</feature>
<name>A0A1L0BYE1_9ASCO</name>
<evidence type="ECO:0000256" key="2">
    <source>
        <dbReference type="ARBA" id="ARBA00008803"/>
    </source>
</evidence>
<evidence type="ECO:0000256" key="7">
    <source>
        <dbReference type="SAM" id="Phobius"/>
    </source>
</evidence>
<keyword evidence="4 7" id="KW-1133">Transmembrane helix</keyword>
<evidence type="ECO:0000256" key="5">
    <source>
        <dbReference type="ARBA" id="ARBA00023136"/>
    </source>
</evidence>
<evidence type="ECO:0000313" key="9">
    <source>
        <dbReference type="Proteomes" id="UP000182259"/>
    </source>
</evidence>
<evidence type="ECO:0000256" key="1">
    <source>
        <dbReference type="ARBA" id="ARBA00004141"/>
    </source>
</evidence>
<reference evidence="8 9" key="1">
    <citation type="submission" date="2016-10" db="EMBL/GenBank/DDBJ databases">
        <authorList>
            <person name="de Groot N.N."/>
        </authorList>
    </citation>
    <scope>NUCLEOTIDE SEQUENCE [LARGE SCALE GENOMIC DNA]</scope>
    <source>
        <strain evidence="8 9">PYCC 4715</strain>
    </source>
</reference>
<dbReference type="InterPro" id="IPR008010">
    <property type="entry name" value="Tatp1"/>
</dbReference>
<feature type="transmembrane region" description="Helical" evidence="7">
    <location>
        <begin position="366"/>
        <end position="387"/>
    </location>
</feature>
<feature type="transmembrane region" description="Helical" evidence="7">
    <location>
        <begin position="444"/>
        <end position="467"/>
    </location>
</feature>